<protein>
    <submittedName>
        <fullName evidence="1">Cell fate (Sporulation/competence/biofilm development) regulator YlbF (YheA/YmcA/DUF963 family)</fullName>
    </submittedName>
</protein>
<evidence type="ECO:0000313" key="2">
    <source>
        <dbReference type="Proteomes" id="UP000294581"/>
    </source>
</evidence>
<name>A0A4R8LUH1_9BACL</name>
<dbReference type="Proteomes" id="UP000294581">
    <property type="component" value="Unassembled WGS sequence"/>
</dbReference>
<dbReference type="InterPro" id="IPR023378">
    <property type="entry name" value="YheA/YmcA-like_dom_sf"/>
</dbReference>
<comment type="caution">
    <text evidence="1">The sequence shown here is derived from an EMBL/GenBank/DDBJ whole genome shotgun (WGS) entry which is preliminary data.</text>
</comment>
<dbReference type="SUPFAM" id="SSF158622">
    <property type="entry name" value="YheA/YmcA-like"/>
    <property type="match status" value="1"/>
</dbReference>
<gene>
    <name evidence="1" type="ORF">C7445_101316</name>
</gene>
<dbReference type="OrthoDB" id="9811402at2"/>
<proteinExistence type="predicted"/>
<sequence length="125" mass="14511">MNPYDHAHALAKAIREWEPFLRAREAVRALDQDPSAKDMLIDYLRRRMRMEAKQLRGDRLTEEEVSTMQKLAEVVQLNVNVNKYLQADRELQTLLMDVHAILAKTLADVQVVSAAEMFEEMGRNE</sequence>
<dbReference type="Gene3D" id="1.20.1500.10">
    <property type="entry name" value="YheA/YmcA-like"/>
    <property type="match status" value="1"/>
</dbReference>
<accession>A0A4R8LUH1</accession>
<organism evidence="1 2">
    <name type="scientific">Alicyclobacillus sacchari</name>
    <dbReference type="NCBI Taxonomy" id="392010"/>
    <lineage>
        <taxon>Bacteria</taxon>
        <taxon>Bacillati</taxon>
        <taxon>Bacillota</taxon>
        <taxon>Bacilli</taxon>
        <taxon>Bacillales</taxon>
        <taxon>Alicyclobacillaceae</taxon>
        <taxon>Alicyclobacillus</taxon>
    </lineage>
</organism>
<reference evidence="1 2" key="1">
    <citation type="submission" date="2019-03" db="EMBL/GenBank/DDBJ databases">
        <title>Genomic Encyclopedia of Type Strains, Phase IV (KMG-IV): sequencing the most valuable type-strain genomes for metagenomic binning, comparative biology and taxonomic classification.</title>
        <authorList>
            <person name="Goeker M."/>
        </authorList>
    </citation>
    <scope>NUCLEOTIDE SEQUENCE [LARGE SCALE GENOMIC DNA]</scope>
    <source>
        <strain evidence="1 2">DSM 17974</strain>
    </source>
</reference>
<dbReference type="AlphaFoldDB" id="A0A4R8LUH1"/>
<dbReference type="RefSeq" id="WP_134158262.1">
    <property type="nucleotide sequence ID" value="NZ_BSUS01000001.1"/>
</dbReference>
<keyword evidence="2" id="KW-1185">Reference proteome</keyword>
<dbReference type="InterPro" id="IPR010368">
    <property type="entry name" value="Com_YlbF"/>
</dbReference>
<evidence type="ECO:0000313" key="1">
    <source>
        <dbReference type="EMBL" id="TDY51314.1"/>
    </source>
</evidence>
<dbReference type="EMBL" id="SORF01000001">
    <property type="protein sequence ID" value="TDY51314.1"/>
    <property type="molecule type" value="Genomic_DNA"/>
</dbReference>
<dbReference type="Pfam" id="PF06133">
    <property type="entry name" value="Com_YlbF"/>
    <property type="match status" value="1"/>
</dbReference>